<comment type="caution">
    <text evidence="4">The sequence shown here is derived from an EMBL/GenBank/DDBJ whole genome shotgun (WGS) entry which is preliminary data.</text>
</comment>
<dbReference type="GO" id="GO:0000981">
    <property type="term" value="F:DNA-binding transcription factor activity, RNA polymerase II-specific"/>
    <property type="evidence" value="ECO:0007669"/>
    <property type="project" value="TreeGrafter"/>
</dbReference>
<name>A0A8H6Z310_9AGAR</name>
<feature type="region of interest" description="Disordered" evidence="1">
    <location>
        <begin position="103"/>
        <end position="122"/>
    </location>
</feature>
<dbReference type="AlphaFoldDB" id="A0A8H6Z310"/>
<dbReference type="Gene3D" id="1.10.443.20">
    <property type="entry name" value="Centromere DNA-binding protein complex CBF3 subunit, domain 2"/>
    <property type="match status" value="1"/>
</dbReference>
<dbReference type="Pfam" id="PF12550">
    <property type="entry name" value="GCR1_C"/>
    <property type="match status" value="1"/>
</dbReference>
<dbReference type="Pfam" id="PF16787">
    <property type="entry name" value="NDC10_II"/>
    <property type="match status" value="1"/>
</dbReference>
<dbReference type="InterPro" id="IPR052146">
    <property type="entry name" value="HOT1"/>
</dbReference>
<dbReference type="Proteomes" id="UP000620124">
    <property type="component" value="Unassembled WGS sequence"/>
</dbReference>
<evidence type="ECO:0000256" key="1">
    <source>
        <dbReference type="SAM" id="MobiDB-lite"/>
    </source>
</evidence>
<evidence type="ECO:0000313" key="5">
    <source>
        <dbReference type="Proteomes" id="UP000620124"/>
    </source>
</evidence>
<sequence>MPPSDHATCAPATSAVPNDAGLKSSYEALESQSQLLRQNFVVQNQEGKSTGGTYERHYKNYTAWFEEREARLVQQDPSYQPIPALPITAAKVTLFLDYEMTRPQKRKRTDGTESTSTCGREHGRQVVSALEHYRFDSQHLHRHIPEAQVTLRSDSRIKTLEAAFAHNEPERTKKAHALKAAGTRADTYTDTQLSKLAMSGLDSKGPTTIWRAMRDRAMLLTSSSTAFRGDSSRSLLWSDMYCCDVPMHAKGQGEKLRALTLIADNSKQNQSGRVDEHGAFRHLCVELCPVGAIGFLFFAHFHIINSPVPNFSVDFTDPDYGDYGRREWYELFTFSTTKDCKKEMCYATHRDRVKGLYQKNDITISKVTHAGRGFTAKTARENGASSIEVKALGGWSDSGSYRACYDRALPVRGLLAAAMFDSENPGAHFLARDSLEPPAEIIAQIFPWVEEELSALTTRESENRQAHDIALRHFLELLLWLRMVIVQDGAVLYTQNPDASIFKFPPFNSTVFRQFASNSTAVIAKAEKDVALALEKLPQNIVHTFNAAMIRLSIDQQLERVSSKAFEDEMKAQIAVLQGLVEEVAVGNTRKRRKTGHAVLPPPQIPPPPIPIPRDIVYPTLAPTATPDIPQTFSSSYLAFEDGFDFTGHGLSLASAPQNPQPFSLEEDFYPQSFSFNEDFDFSSLSLPPLPITPPAAPQFEPEQLAALEYIRGSQSPATEPPTKPLTHATAPSIPIPHSTLASRPVVAPALPIPPPIRLPASAPPPVGASLTPSETQTAAWQRMAEKYSDSRLRRHQWEWITSGPKANTYMPYYQYQPLSKVTDIWTEYTDGLNGHLSTRDLDEGWSRPSWRRKVHTLKTEACRRKKVVDLINKLREKRNWTVDLALRFVEECHETGHDEDGKPLRSTVRLFMDYVGKRAATGKTSNFDKLLLQSNSYTR</sequence>
<evidence type="ECO:0008006" key="6">
    <source>
        <dbReference type="Google" id="ProtNLM"/>
    </source>
</evidence>
<dbReference type="InterPro" id="IPR022210">
    <property type="entry name" value="TF_GCR1-like"/>
</dbReference>
<keyword evidence="5" id="KW-1185">Reference proteome</keyword>
<dbReference type="InterPro" id="IPR038279">
    <property type="entry name" value="Ndc10_dom2_sf"/>
</dbReference>
<protein>
    <recommendedName>
        <fullName evidence="6">Ndc10 domain-containing protein</fullName>
    </recommendedName>
</protein>
<dbReference type="PANTHER" id="PTHR37784">
    <property type="entry name" value="PROTEIN MSN1"/>
    <property type="match status" value="1"/>
</dbReference>
<dbReference type="OrthoDB" id="3065555at2759"/>
<feature type="domain" description="Ndc10" evidence="3">
    <location>
        <begin position="213"/>
        <end position="512"/>
    </location>
</feature>
<proteinExistence type="predicted"/>
<evidence type="ECO:0000313" key="4">
    <source>
        <dbReference type="EMBL" id="KAF7369757.1"/>
    </source>
</evidence>
<dbReference type="EMBL" id="JACAZI010000002">
    <property type="protein sequence ID" value="KAF7369757.1"/>
    <property type="molecule type" value="Genomic_DNA"/>
</dbReference>
<dbReference type="GO" id="GO:0000978">
    <property type="term" value="F:RNA polymerase II cis-regulatory region sequence-specific DNA binding"/>
    <property type="evidence" value="ECO:0007669"/>
    <property type="project" value="TreeGrafter"/>
</dbReference>
<accession>A0A8H6Z310</accession>
<dbReference type="InterPro" id="IPR031872">
    <property type="entry name" value="NDC10_II"/>
</dbReference>
<dbReference type="GO" id="GO:0060963">
    <property type="term" value="P:positive regulation of ribosomal protein gene transcription by RNA polymerase II"/>
    <property type="evidence" value="ECO:0007669"/>
    <property type="project" value="TreeGrafter"/>
</dbReference>
<evidence type="ECO:0000259" key="2">
    <source>
        <dbReference type="Pfam" id="PF12550"/>
    </source>
</evidence>
<feature type="domain" description="Transcription activator GCR1-like" evidence="2">
    <location>
        <begin position="819"/>
        <end position="892"/>
    </location>
</feature>
<organism evidence="4 5">
    <name type="scientific">Mycena venus</name>
    <dbReference type="NCBI Taxonomy" id="2733690"/>
    <lineage>
        <taxon>Eukaryota</taxon>
        <taxon>Fungi</taxon>
        <taxon>Dikarya</taxon>
        <taxon>Basidiomycota</taxon>
        <taxon>Agaricomycotina</taxon>
        <taxon>Agaricomycetes</taxon>
        <taxon>Agaricomycetidae</taxon>
        <taxon>Agaricales</taxon>
        <taxon>Marasmiineae</taxon>
        <taxon>Mycenaceae</taxon>
        <taxon>Mycena</taxon>
    </lineage>
</organism>
<evidence type="ECO:0000259" key="3">
    <source>
        <dbReference type="Pfam" id="PF16787"/>
    </source>
</evidence>
<dbReference type="PANTHER" id="PTHR37784:SF2">
    <property type="entry name" value="HIGH-OSMOLARITY-INDUCED TRANSCRIPTION PROTEIN 1"/>
    <property type="match status" value="1"/>
</dbReference>
<reference evidence="4" key="1">
    <citation type="submission" date="2020-05" db="EMBL/GenBank/DDBJ databases">
        <title>Mycena genomes resolve the evolution of fungal bioluminescence.</title>
        <authorList>
            <person name="Tsai I.J."/>
        </authorList>
    </citation>
    <scope>NUCLEOTIDE SEQUENCE</scope>
    <source>
        <strain evidence="4">CCC161011</strain>
    </source>
</reference>
<gene>
    <name evidence="4" type="ORF">MVEN_00307500</name>
</gene>